<protein>
    <submittedName>
        <fullName evidence="1">Uncharacterized protein</fullName>
    </submittedName>
</protein>
<reference evidence="1" key="2">
    <citation type="journal article" date="2015" name="Fish Shellfish Immunol.">
        <title>Early steps in the European eel (Anguilla anguilla)-Vibrio vulnificus interaction in the gills: Role of the RtxA13 toxin.</title>
        <authorList>
            <person name="Callol A."/>
            <person name="Pajuelo D."/>
            <person name="Ebbesson L."/>
            <person name="Teles M."/>
            <person name="MacKenzie S."/>
            <person name="Amaro C."/>
        </authorList>
    </citation>
    <scope>NUCLEOTIDE SEQUENCE</scope>
</reference>
<sequence>MLRLNCFSKYPALFEKNASSTISSGLNSLLNASYNALN</sequence>
<evidence type="ECO:0000313" key="1">
    <source>
        <dbReference type="EMBL" id="JAH48686.1"/>
    </source>
</evidence>
<accession>A0A0E9T4T1</accession>
<organism evidence="1">
    <name type="scientific">Anguilla anguilla</name>
    <name type="common">European freshwater eel</name>
    <name type="synonym">Muraena anguilla</name>
    <dbReference type="NCBI Taxonomy" id="7936"/>
    <lineage>
        <taxon>Eukaryota</taxon>
        <taxon>Metazoa</taxon>
        <taxon>Chordata</taxon>
        <taxon>Craniata</taxon>
        <taxon>Vertebrata</taxon>
        <taxon>Euteleostomi</taxon>
        <taxon>Actinopterygii</taxon>
        <taxon>Neopterygii</taxon>
        <taxon>Teleostei</taxon>
        <taxon>Anguilliformes</taxon>
        <taxon>Anguillidae</taxon>
        <taxon>Anguilla</taxon>
    </lineage>
</organism>
<proteinExistence type="predicted"/>
<name>A0A0E9T4T1_ANGAN</name>
<dbReference type="EMBL" id="GBXM01059891">
    <property type="protein sequence ID" value="JAH48686.1"/>
    <property type="molecule type" value="Transcribed_RNA"/>
</dbReference>
<reference evidence="1" key="1">
    <citation type="submission" date="2014-11" db="EMBL/GenBank/DDBJ databases">
        <authorList>
            <person name="Amaro Gonzalez C."/>
        </authorList>
    </citation>
    <scope>NUCLEOTIDE SEQUENCE</scope>
</reference>
<dbReference type="AlphaFoldDB" id="A0A0E9T4T1"/>